<dbReference type="InterPro" id="IPR040079">
    <property type="entry name" value="Glutathione_S-Trfase"/>
</dbReference>
<evidence type="ECO:0000259" key="2">
    <source>
        <dbReference type="PROSITE" id="PS50405"/>
    </source>
</evidence>
<dbReference type="Gene3D" id="1.20.1050.10">
    <property type="match status" value="1"/>
</dbReference>
<comment type="caution">
    <text evidence="3">The sequence shown here is derived from an EMBL/GenBank/DDBJ whole genome shotgun (WGS) entry which is preliminary data.</text>
</comment>
<dbReference type="CDD" id="cd03046">
    <property type="entry name" value="GST_N_GTT1_like"/>
    <property type="match status" value="1"/>
</dbReference>
<evidence type="ECO:0000313" key="3">
    <source>
        <dbReference type="EMBL" id="MBW6533064.1"/>
    </source>
</evidence>
<dbReference type="EMBL" id="JAHXZN010000013">
    <property type="protein sequence ID" value="MBW6533064.1"/>
    <property type="molecule type" value="Genomic_DNA"/>
</dbReference>
<sequence>MTLTFFTHPRSRSRSARWMLEEIGAPYEQVVIDFDRKPAALLEANPLGKVPVIVHDGQVVSEAAAICAYLAEAFPEAGLAPRGNERAAYYRWLFFTSGPLEAAMVDKALGVQVPPEREGMVGYASFARAVDAFERALEGRDYVAGDRFTAADVFVGSAVGFFTGFGLLEPRETFMAYLDRVRARPAWQRANDIDDALLKGK</sequence>
<dbReference type="SUPFAM" id="SSF52833">
    <property type="entry name" value="Thioredoxin-like"/>
    <property type="match status" value="1"/>
</dbReference>
<dbReference type="SFLD" id="SFLDG01150">
    <property type="entry name" value="Main.1:_Beta-like"/>
    <property type="match status" value="1"/>
</dbReference>
<dbReference type="SUPFAM" id="SSF47616">
    <property type="entry name" value="GST C-terminal domain-like"/>
    <property type="match status" value="1"/>
</dbReference>
<dbReference type="Proteomes" id="UP000759103">
    <property type="component" value="Unassembled WGS sequence"/>
</dbReference>
<name>A0ABS7BTZ3_9SPHN</name>
<dbReference type="InterPro" id="IPR010987">
    <property type="entry name" value="Glutathione-S-Trfase_C-like"/>
</dbReference>
<evidence type="ECO:0000259" key="1">
    <source>
        <dbReference type="PROSITE" id="PS50404"/>
    </source>
</evidence>
<dbReference type="Gene3D" id="3.40.30.10">
    <property type="entry name" value="Glutaredoxin"/>
    <property type="match status" value="1"/>
</dbReference>
<evidence type="ECO:0000313" key="4">
    <source>
        <dbReference type="Proteomes" id="UP000759103"/>
    </source>
</evidence>
<dbReference type="PROSITE" id="PS50404">
    <property type="entry name" value="GST_NTER"/>
    <property type="match status" value="1"/>
</dbReference>
<gene>
    <name evidence="3" type="ORF">KZ820_20160</name>
</gene>
<dbReference type="RefSeq" id="WP_219750600.1">
    <property type="nucleotide sequence ID" value="NZ_JAHXZN010000013.1"/>
</dbReference>
<feature type="domain" description="GST N-terminal" evidence="1">
    <location>
        <begin position="1"/>
        <end position="78"/>
    </location>
</feature>
<accession>A0ABS7BTZ3</accession>
<protein>
    <submittedName>
        <fullName evidence="3">Glutathione S-transferase family protein</fullName>
    </submittedName>
</protein>
<dbReference type="PROSITE" id="PS50405">
    <property type="entry name" value="GST_CTER"/>
    <property type="match status" value="1"/>
</dbReference>
<dbReference type="CDD" id="cd03207">
    <property type="entry name" value="GST_C_8"/>
    <property type="match status" value="1"/>
</dbReference>
<dbReference type="Pfam" id="PF02798">
    <property type="entry name" value="GST_N"/>
    <property type="match status" value="1"/>
</dbReference>
<dbReference type="InterPro" id="IPR036282">
    <property type="entry name" value="Glutathione-S-Trfase_C_sf"/>
</dbReference>
<dbReference type="InterPro" id="IPR004045">
    <property type="entry name" value="Glutathione_S-Trfase_N"/>
</dbReference>
<proteinExistence type="predicted"/>
<dbReference type="SFLD" id="SFLDS00019">
    <property type="entry name" value="Glutathione_Transferase_(cytos"/>
    <property type="match status" value="1"/>
</dbReference>
<feature type="domain" description="GST C-terminal" evidence="2">
    <location>
        <begin position="82"/>
        <end position="201"/>
    </location>
</feature>
<reference evidence="3 4" key="1">
    <citation type="submission" date="2021-07" db="EMBL/GenBank/DDBJ databases">
        <title>Sphingomonas sp.</title>
        <authorList>
            <person name="Feng G."/>
            <person name="Li J."/>
            <person name="Pan M."/>
        </authorList>
    </citation>
    <scope>NUCLEOTIDE SEQUENCE [LARGE SCALE GENOMIC DNA]</scope>
    <source>
        <strain evidence="3 4">RRHST34</strain>
    </source>
</reference>
<dbReference type="Pfam" id="PF13410">
    <property type="entry name" value="GST_C_2"/>
    <property type="match status" value="1"/>
</dbReference>
<keyword evidence="4" id="KW-1185">Reference proteome</keyword>
<dbReference type="PANTHER" id="PTHR44051">
    <property type="entry name" value="GLUTATHIONE S-TRANSFERASE-RELATED"/>
    <property type="match status" value="1"/>
</dbReference>
<organism evidence="3 4">
    <name type="scientific">Sphingomonas citri</name>
    <dbReference type="NCBI Taxonomy" id="2862499"/>
    <lineage>
        <taxon>Bacteria</taxon>
        <taxon>Pseudomonadati</taxon>
        <taxon>Pseudomonadota</taxon>
        <taxon>Alphaproteobacteria</taxon>
        <taxon>Sphingomonadales</taxon>
        <taxon>Sphingomonadaceae</taxon>
        <taxon>Sphingomonas</taxon>
    </lineage>
</organism>
<dbReference type="PANTHER" id="PTHR44051:SF8">
    <property type="entry name" value="GLUTATHIONE S-TRANSFERASE GSTA"/>
    <property type="match status" value="1"/>
</dbReference>
<dbReference type="SFLD" id="SFLDG00358">
    <property type="entry name" value="Main_(cytGST)"/>
    <property type="match status" value="1"/>
</dbReference>
<dbReference type="InterPro" id="IPR036249">
    <property type="entry name" value="Thioredoxin-like_sf"/>
</dbReference>